<evidence type="ECO:0000313" key="2">
    <source>
        <dbReference type="EMBL" id="GAA6167884.1"/>
    </source>
</evidence>
<accession>A0ABQ0A8B3</accession>
<reference evidence="2 3" key="1">
    <citation type="submission" date="2024-04" db="EMBL/GenBank/DDBJ databases">
        <title>Draft genome sequence of Sessilibacter corallicola NBRC 116591.</title>
        <authorList>
            <person name="Miyakawa T."/>
            <person name="Kusuya Y."/>
            <person name="Miura T."/>
        </authorList>
    </citation>
    <scope>NUCLEOTIDE SEQUENCE [LARGE SCALE GENOMIC DNA]</scope>
    <source>
        <strain evidence="2 3">KU-00831-HH</strain>
    </source>
</reference>
<keyword evidence="1" id="KW-0472">Membrane</keyword>
<evidence type="ECO:0000256" key="1">
    <source>
        <dbReference type="SAM" id="Phobius"/>
    </source>
</evidence>
<protein>
    <submittedName>
        <fullName evidence="2">Uncharacterized protein</fullName>
    </submittedName>
</protein>
<keyword evidence="3" id="KW-1185">Reference proteome</keyword>
<keyword evidence="1" id="KW-0812">Transmembrane</keyword>
<proteinExistence type="predicted"/>
<evidence type="ECO:0000313" key="3">
    <source>
        <dbReference type="Proteomes" id="UP001465153"/>
    </source>
</evidence>
<keyword evidence="1" id="KW-1133">Transmembrane helix</keyword>
<organism evidence="2 3">
    <name type="scientific">Sessilibacter corallicola</name>
    <dbReference type="NCBI Taxonomy" id="2904075"/>
    <lineage>
        <taxon>Bacteria</taxon>
        <taxon>Pseudomonadati</taxon>
        <taxon>Pseudomonadota</taxon>
        <taxon>Gammaproteobacteria</taxon>
        <taxon>Cellvibrionales</taxon>
        <taxon>Cellvibrionaceae</taxon>
        <taxon>Sessilibacter</taxon>
    </lineage>
</organism>
<feature type="transmembrane region" description="Helical" evidence="1">
    <location>
        <begin position="12"/>
        <end position="30"/>
    </location>
</feature>
<feature type="transmembrane region" description="Helical" evidence="1">
    <location>
        <begin position="51"/>
        <end position="71"/>
    </location>
</feature>
<dbReference type="EMBL" id="BAABWN010000005">
    <property type="protein sequence ID" value="GAA6167884.1"/>
    <property type="molecule type" value="Genomic_DNA"/>
</dbReference>
<sequence length="188" mass="20267">MGLSVAPVVKDVITSLMLIITTFLTILSGIKNIDDKIPSSKYLSLVKSLSIVPVLSLMLGVAVGATGGVYVRAHNYLGPSPQFYIDQWSGSGIDKNEIAQKIFDSNYSLASVSSDIPNAQISSVRGSNLSVLFSANADICQRMLVAKEYEMKRYILLADIPGIEAFVDEVDDPAVFKSIAKNIMCNKG</sequence>
<dbReference type="Proteomes" id="UP001465153">
    <property type="component" value="Unassembled WGS sequence"/>
</dbReference>
<name>A0ABQ0A8B3_9GAMM</name>
<comment type="caution">
    <text evidence="2">The sequence shown here is derived from an EMBL/GenBank/DDBJ whole genome shotgun (WGS) entry which is preliminary data.</text>
</comment>
<gene>
    <name evidence="2" type="ORF">NBRC116591_16950</name>
</gene>